<keyword evidence="3" id="KW-1185">Reference proteome</keyword>
<evidence type="ECO:0000313" key="2">
    <source>
        <dbReference type="EMBL" id="RVU28639.1"/>
    </source>
</evidence>
<gene>
    <name evidence="2" type="ORF">EOT10_01805</name>
</gene>
<proteinExistence type="predicted"/>
<organism evidence="2 3">
    <name type="scientific">Streptomyces antnestii</name>
    <dbReference type="NCBI Taxonomy" id="2494256"/>
    <lineage>
        <taxon>Bacteria</taxon>
        <taxon>Bacillati</taxon>
        <taxon>Actinomycetota</taxon>
        <taxon>Actinomycetes</taxon>
        <taxon>Kitasatosporales</taxon>
        <taxon>Streptomycetaceae</taxon>
        <taxon>Streptomyces</taxon>
    </lineage>
</organism>
<name>A0A3S2XYS1_9ACTN</name>
<reference evidence="2 3" key="1">
    <citation type="submission" date="2019-01" db="EMBL/GenBank/DDBJ databases">
        <title>Genome sequences of Streptomyces and Rhizobium isolates collected from root and soil.</title>
        <authorList>
            <person name="Chhettri S."/>
            <person name="Sevigny J.L."/>
            <person name="Sen A."/>
            <person name="Ennis N."/>
            <person name="Tisa L."/>
        </authorList>
    </citation>
    <scope>NUCLEOTIDE SEQUENCE [LARGE SCALE GENOMIC DNA]</scope>
    <source>
        <strain evidence="2 3">San01</strain>
    </source>
</reference>
<comment type="caution">
    <text evidence="2">The sequence shown here is derived from an EMBL/GenBank/DDBJ whole genome shotgun (WGS) entry which is preliminary data.</text>
</comment>
<dbReference type="Proteomes" id="UP000283128">
    <property type="component" value="Unassembled WGS sequence"/>
</dbReference>
<accession>A0A3S2XYS1</accession>
<dbReference type="EMBL" id="RZYA01000001">
    <property type="protein sequence ID" value="RVU28639.1"/>
    <property type="molecule type" value="Genomic_DNA"/>
</dbReference>
<evidence type="ECO:0000256" key="1">
    <source>
        <dbReference type="SAM" id="MobiDB-lite"/>
    </source>
</evidence>
<protein>
    <submittedName>
        <fullName evidence="2">Uncharacterized protein</fullName>
    </submittedName>
</protein>
<sequence length="66" mass="6879">MRSHAPDAAGPALRADDATFETRPSSGPPGTARGTHEVHGRSPALRAATAASSRVCAPNFRIADRR</sequence>
<dbReference type="AlphaFoldDB" id="A0A3S2XYS1"/>
<feature type="region of interest" description="Disordered" evidence="1">
    <location>
        <begin position="1"/>
        <end position="66"/>
    </location>
</feature>
<evidence type="ECO:0000313" key="3">
    <source>
        <dbReference type="Proteomes" id="UP000283128"/>
    </source>
</evidence>